<feature type="domain" description="STAS" evidence="1">
    <location>
        <begin position="1"/>
        <end position="74"/>
    </location>
</feature>
<dbReference type="Gene3D" id="3.30.750.24">
    <property type="entry name" value="STAS domain"/>
    <property type="match status" value="1"/>
</dbReference>
<evidence type="ECO:0000259" key="1">
    <source>
        <dbReference type="PROSITE" id="PS50801"/>
    </source>
</evidence>
<dbReference type="EMBL" id="CP032707">
    <property type="protein sequence ID" value="AYG95074.1"/>
    <property type="molecule type" value="Genomic_DNA"/>
</dbReference>
<dbReference type="InterPro" id="IPR036513">
    <property type="entry name" value="STAS_dom_sf"/>
</dbReference>
<proteinExistence type="predicted"/>
<evidence type="ECO:0000313" key="3">
    <source>
        <dbReference type="Proteomes" id="UP000276984"/>
    </source>
</evidence>
<keyword evidence="3" id="KW-1185">Reference proteome</keyword>
<gene>
    <name evidence="2" type="ORF">D8I30_07685</name>
</gene>
<dbReference type="Pfam" id="PF13466">
    <property type="entry name" value="STAS_2"/>
    <property type="match status" value="1"/>
</dbReference>
<dbReference type="InterPro" id="IPR002645">
    <property type="entry name" value="STAS_dom"/>
</dbReference>
<evidence type="ECO:0000313" key="2">
    <source>
        <dbReference type="EMBL" id="AYG95074.1"/>
    </source>
</evidence>
<sequence>MTATVVLAPVLDLRAAAPLKAELMAVRGQALTLDASAVERLGGQGLQVLLAAIRTWRADGCALTFLNVSEALAVQWRQFGASPDDLSADDLSVLGEPA</sequence>
<dbReference type="OrthoDB" id="7280289at2"/>
<reference evidence="2 3" key="1">
    <citation type="submission" date="2018-10" db="EMBL/GenBank/DDBJ databases">
        <title>Complete genome sequence of Brevundimonas naejangsanensis BRV3.</title>
        <authorList>
            <person name="Berrios L."/>
            <person name="Ely B."/>
        </authorList>
    </citation>
    <scope>NUCLEOTIDE SEQUENCE [LARGE SCALE GENOMIC DNA]</scope>
    <source>
        <strain evidence="2 3">BRV3</strain>
    </source>
</reference>
<name>A0A494RN42_9CAUL</name>
<organism evidence="2 3">
    <name type="scientific">Brevundimonas naejangsanensis</name>
    <dbReference type="NCBI Taxonomy" id="588932"/>
    <lineage>
        <taxon>Bacteria</taxon>
        <taxon>Pseudomonadati</taxon>
        <taxon>Pseudomonadota</taxon>
        <taxon>Alphaproteobacteria</taxon>
        <taxon>Caulobacterales</taxon>
        <taxon>Caulobacteraceae</taxon>
        <taxon>Brevundimonas</taxon>
    </lineage>
</organism>
<dbReference type="RefSeq" id="WP_121482222.1">
    <property type="nucleotide sequence ID" value="NZ_CP032707.1"/>
</dbReference>
<dbReference type="AlphaFoldDB" id="A0A494RN42"/>
<accession>A0A494RN42</accession>
<dbReference type="SUPFAM" id="SSF52091">
    <property type="entry name" value="SpoIIaa-like"/>
    <property type="match status" value="1"/>
</dbReference>
<dbReference type="Proteomes" id="UP000276984">
    <property type="component" value="Chromosome"/>
</dbReference>
<protein>
    <submittedName>
        <fullName evidence="2">STAS domain-containing protein</fullName>
    </submittedName>
</protein>
<dbReference type="PROSITE" id="PS50801">
    <property type="entry name" value="STAS"/>
    <property type="match status" value="1"/>
</dbReference>
<dbReference type="InterPro" id="IPR058548">
    <property type="entry name" value="MlaB-like_STAS"/>
</dbReference>